<evidence type="ECO:0000256" key="6">
    <source>
        <dbReference type="ARBA" id="ARBA00023002"/>
    </source>
</evidence>
<dbReference type="InterPro" id="IPR038354">
    <property type="entry name" value="VKOR_sf"/>
</dbReference>
<keyword evidence="5 11" id="KW-1133">Transmembrane helix</keyword>
<dbReference type="RefSeq" id="WP_020440648.1">
    <property type="nucleotide sequence ID" value="NC_021663.1"/>
</dbReference>
<evidence type="ECO:0000256" key="10">
    <source>
        <dbReference type="SAM" id="MobiDB-lite"/>
    </source>
</evidence>
<accession>S4XCP0</accession>
<name>S4XCP0_9CORY</name>
<feature type="transmembrane region" description="Helical" evidence="11">
    <location>
        <begin position="199"/>
        <end position="220"/>
    </location>
</feature>
<evidence type="ECO:0000313" key="14">
    <source>
        <dbReference type="Proteomes" id="UP000014809"/>
    </source>
</evidence>
<keyword evidence="7 11" id="KW-0472">Membrane</keyword>
<dbReference type="GO" id="GO:0048038">
    <property type="term" value="F:quinone binding"/>
    <property type="evidence" value="ECO:0007669"/>
    <property type="project" value="UniProtKB-KW"/>
</dbReference>
<evidence type="ECO:0000313" key="13">
    <source>
        <dbReference type="EMBL" id="AGP30284.1"/>
    </source>
</evidence>
<dbReference type="CDD" id="cd12922">
    <property type="entry name" value="VKOR_5"/>
    <property type="match status" value="1"/>
</dbReference>
<feature type="transmembrane region" description="Helical" evidence="11">
    <location>
        <begin position="158"/>
        <end position="179"/>
    </location>
</feature>
<keyword evidence="9" id="KW-0676">Redox-active center</keyword>
<reference evidence="13 14" key="1">
    <citation type="submission" date="2012-06" db="EMBL/GenBank/DDBJ databases">
        <title>Complete genome sequence of Corynebacterium terpenotabidum Y-11 (=DSM 44721).</title>
        <authorList>
            <person name="Ruckert C."/>
            <person name="Albersmeier A."/>
            <person name="Al-Dilaimi A."/>
            <person name="Szczepanowski R."/>
            <person name="Kalinowski J."/>
        </authorList>
    </citation>
    <scope>NUCLEOTIDE SEQUENCE [LARGE SCALE GENOMIC DNA]</scope>
    <source>
        <strain evidence="13 14">Y-11</strain>
    </source>
</reference>
<keyword evidence="8" id="KW-1015">Disulfide bond</keyword>
<dbReference type="OrthoDB" id="9783799at2"/>
<dbReference type="InterPro" id="IPR012932">
    <property type="entry name" value="VKOR"/>
</dbReference>
<evidence type="ECO:0000256" key="3">
    <source>
        <dbReference type="ARBA" id="ARBA00022692"/>
    </source>
</evidence>
<proteinExistence type="inferred from homology"/>
<dbReference type="AlphaFoldDB" id="S4XCP0"/>
<evidence type="ECO:0000256" key="5">
    <source>
        <dbReference type="ARBA" id="ARBA00022989"/>
    </source>
</evidence>
<comment type="similarity">
    <text evidence="2">Belongs to the VKOR family.</text>
</comment>
<comment type="subcellular location">
    <subcellularLocation>
        <location evidence="1">Membrane</location>
        <topology evidence="1">Multi-pass membrane protein</topology>
    </subcellularLocation>
</comment>
<dbReference type="GO" id="GO:0016020">
    <property type="term" value="C:membrane"/>
    <property type="evidence" value="ECO:0007669"/>
    <property type="project" value="UniProtKB-SubCell"/>
</dbReference>
<evidence type="ECO:0000256" key="9">
    <source>
        <dbReference type="ARBA" id="ARBA00023284"/>
    </source>
</evidence>
<dbReference type="PATRIC" id="fig|1200352.3.peg.632"/>
<evidence type="ECO:0000256" key="2">
    <source>
        <dbReference type="ARBA" id="ARBA00006214"/>
    </source>
</evidence>
<keyword evidence="14" id="KW-1185">Reference proteome</keyword>
<feature type="transmembrane region" description="Helical" evidence="11">
    <location>
        <begin position="38"/>
        <end position="59"/>
    </location>
</feature>
<feature type="transmembrane region" description="Helical" evidence="11">
    <location>
        <begin position="125"/>
        <end position="146"/>
    </location>
</feature>
<sequence length="223" mass="24166">MSHSTTDGQAAQVPSTENSGDAGGVRDATAGYWGASRLYALGVVLFGAVGLFMSGLIMYDKIELMKNPDFVPACTINDIISCTDVMQSDQASAFVIPNPFIGLTGFGVALAIGMALFAGARFRAWFWYGFLAGLVFAVGFVHWLAFEAVYEIDALCPYCMVVWAVVLPLFLTTLVHIVWERQRDAAGIHGADRYSFAGGWILPTVVLVVWYAAFLVLILVQFA</sequence>
<dbReference type="eggNOG" id="COG4243">
    <property type="taxonomic scope" value="Bacteria"/>
</dbReference>
<organism evidence="13 14">
    <name type="scientific">Corynebacterium terpenotabidum Y-11</name>
    <dbReference type="NCBI Taxonomy" id="1200352"/>
    <lineage>
        <taxon>Bacteria</taxon>
        <taxon>Bacillati</taxon>
        <taxon>Actinomycetota</taxon>
        <taxon>Actinomycetes</taxon>
        <taxon>Mycobacteriales</taxon>
        <taxon>Corynebacteriaceae</taxon>
        <taxon>Corynebacterium</taxon>
    </lineage>
</organism>
<feature type="domain" description="Vitamin K epoxide reductase" evidence="12">
    <location>
        <begin position="36"/>
        <end position="177"/>
    </location>
</feature>
<evidence type="ECO:0000256" key="4">
    <source>
        <dbReference type="ARBA" id="ARBA00022719"/>
    </source>
</evidence>
<dbReference type="Gene3D" id="1.20.1440.130">
    <property type="entry name" value="VKOR domain"/>
    <property type="match status" value="1"/>
</dbReference>
<evidence type="ECO:0000259" key="12">
    <source>
        <dbReference type="SMART" id="SM00756"/>
    </source>
</evidence>
<gene>
    <name evidence="13" type="ORF">A606_03155</name>
</gene>
<dbReference type="STRING" id="1200352.A606_03155"/>
<evidence type="ECO:0000256" key="7">
    <source>
        <dbReference type="ARBA" id="ARBA00023136"/>
    </source>
</evidence>
<dbReference type="InterPro" id="IPR041714">
    <property type="entry name" value="VKOR_Actinobacteria"/>
</dbReference>
<evidence type="ECO:0000256" key="1">
    <source>
        <dbReference type="ARBA" id="ARBA00004141"/>
    </source>
</evidence>
<feature type="compositionally biased region" description="Polar residues" evidence="10">
    <location>
        <begin position="1"/>
        <end position="19"/>
    </location>
</feature>
<dbReference type="PANTHER" id="PTHR34573">
    <property type="entry name" value="VKC DOMAIN-CONTAINING PROTEIN"/>
    <property type="match status" value="1"/>
</dbReference>
<feature type="region of interest" description="Disordered" evidence="10">
    <location>
        <begin position="1"/>
        <end position="23"/>
    </location>
</feature>
<keyword evidence="4" id="KW-0874">Quinone</keyword>
<evidence type="ECO:0000256" key="11">
    <source>
        <dbReference type="SAM" id="Phobius"/>
    </source>
</evidence>
<dbReference type="EMBL" id="CP003696">
    <property type="protein sequence ID" value="AGP30284.1"/>
    <property type="molecule type" value="Genomic_DNA"/>
</dbReference>
<dbReference type="GO" id="GO:0016491">
    <property type="term" value="F:oxidoreductase activity"/>
    <property type="evidence" value="ECO:0007669"/>
    <property type="project" value="UniProtKB-KW"/>
</dbReference>
<dbReference type="SMART" id="SM00756">
    <property type="entry name" value="VKc"/>
    <property type="match status" value="1"/>
</dbReference>
<keyword evidence="3 11" id="KW-0812">Transmembrane</keyword>
<dbReference type="PANTHER" id="PTHR34573:SF1">
    <property type="entry name" value="VITAMIN K EPOXIDE REDUCTASE DOMAIN-CONTAINING PROTEIN"/>
    <property type="match status" value="1"/>
</dbReference>
<keyword evidence="6" id="KW-0560">Oxidoreductase</keyword>
<dbReference type="KEGG" id="cter:A606_03155"/>
<dbReference type="Pfam" id="PF07884">
    <property type="entry name" value="VKOR"/>
    <property type="match status" value="1"/>
</dbReference>
<evidence type="ECO:0000256" key="8">
    <source>
        <dbReference type="ARBA" id="ARBA00023157"/>
    </source>
</evidence>
<dbReference type="HOGENOM" id="CLU_082938_1_1_11"/>
<protein>
    <recommendedName>
        <fullName evidence="12">Vitamin K epoxide reductase domain-containing protein</fullName>
    </recommendedName>
</protein>
<feature type="transmembrane region" description="Helical" evidence="11">
    <location>
        <begin position="100"/>
        <end position="119"/>
    </location>
</feature>
<dbReference type="Proteomes" id="UP000014809">
    <property type="component" value="Chromosome"/>
</dbReference>